<name>A0ABP0YH79_9ROSI</name>
<sequence>MLCETSDYPQKSLQFKHNDKFFSKILSRESSRANYSSRIYYGGLSGAVPFVWESQPGTPIHRFSDNLTPPLTPPPSYFSDSVKKPLKKRSKSLSLLHIFFNSKRKFDLLTPPFSKSASLPSSGSPFDSAAGAKSTGRRSARRFPTRISNSKEEVDAAATGWVLCFGIGR</sequence>
<reference evidence="2 3" key="1">
    <citation type="submission" date="2024-03" db="EMBL/GenBank/DDBJ databases">
        <authorList>
            <person name="Gkanogiannis A."/>
            <person name="Becerra Lopez-Lavalle L."/>
        </authorList>
    </citation>
    <scope>NUCLEOTIDE SEQUENCE [LARGE SCALE GENOMIC DNA]</scope>
</reference>
<dbReference type="EMBL" id="OZ021738">
    <property type="protein sequence ID" value="CAK9319817.1"/>
    <property type="molecule type" value="Genomic_DNA"/>
</dbReference>
<keyword evidence="3" id="KW-1185">Reference proteome</keyword>
<feature type="region of interest" description="Disordered" evidence="1">
    <location>
        <begin position="116"/>
        <end position="146"/>
    </location>
</feature>
<evidence type="ECO:0000313" key="3">
    <source>
        <dbReference type="Proteomes" id="UP001642487"/>
    </source>
</evidence>
<feature type="compositionally biased region" description="Low complexity" evidence="1">
    <location>
        <begin position="116"/>
        <end position="128"/>
    </location>
</feature>
<gene>
    <name evidence="2" type="ORF">CITCOLO1_LOCUS11835</name>
</gene>
<dbReference type="PANTHER" id="PTHR33257:SF58">
    <property type="entry name" value="REJ DOMAIN-CONTAINING PROTEIN"/>
    <property type="match status" value="1"/>
</dbReference>
<accession>A0ABP0YH79</accession>
<feature type="compositionally biased region" description="Basic residues" evidence="1">
    <location>
        <begin position="135"/>
        <end position="144"/>
    </location>
</feature>
<dbReference type="Proteomes" id="UP001642487">
    <property type="component" value="Chromosome 4"/>
</dbReference>
<protein>
    <submittedName>
        <fullName evidence="2">Uncharacterized protein</fullName>
    </submittedName>
</protein>
<evidence type="ECO:0000256" key="1">
    <source>
        <dbReference type="SAM" id="MobiDB-lite"/>
    </source>
</evidence>
<organism evidence="2 3">
    <name type="scientific">Citrullus colocynthis</name>
    <name type="common">colocynth</name>
    <dbReference type="NCBI Taxonomy" id="252529"/>
    <lineage>
        <taxon>Eukaryota</taxon>
        <taxon>Viridiplantae</taxon>
        <taxon>Streptophyta</taxon>
        <taxon>Embryophyta</taxon>
        <taxon>Tracheophyta</taxon>
        <taxon>Spermatophyta</taxon>
        <taxon>Magnoliopsida</taxon>
        <taxon>eudicotyledons</taxon>
        <taxon>Gunneridae</taxon>
        <taxon>Pentapetalae</taxon>
        <taxon>rosids</taxon>
        <taxon>fabids</taxon>
        <taxon>Cucurbitales</taxon>
        <taxon>Cucurbitaceae</taxon>
        <taxon>Benincaseae</taxon>
        <taxon>Citrullus</taxon>
    </lineage>
</organism>
<evidence type="ECO:0000313" key="2">
    <source>
        <dbReference type="EMBL" id="CAK9319817.1"/>
    </source>
</evidence>
<proteinExistence type="predicted"/>
<dbReference type="PANTHER" id="PTHR33257">
    <property type="entry name" value="OS05G0165500 PROTEIN"/>
    <property type="match status" value="1"/>
</dbReference>